<keyword evidence="2 5" id="KW-0547">Nucleotide-binding</keyword>
<dbReference type="NCBIfam" id="TIGR02050">
    <property type="entry name" value="gshA_cyan_rel"/>
    <property type="match status" value="1"/>
</dbReference>
<dbReference type="Proteomes" id="UP001164305">
    <property type="component" value="Chromosome"/>
</dbReference>
<dbReference type="InterPro" id="IPR050141">
    <property type="entry name" value="GCL_type2/YbdK_subfam"/>
</dbReference>
<dbReference type="Pfam" id="PF04107">
    <property type="entry name" value="GCS2"/>
    <property type="match status" value="1"/>
</dbReference>
<dbReference type="InterPro" id="IPR014746">
    <property type="entry name" value="Gln_synth/guanido_kin_cat_dom"/>
</dbReference>
<reference evidence="6" key="1">
    <citation type="submission" date="2022-10" db="EMBL/GenBank/DDBJ databases">
        <title>Whole-Genome Sequencing of Brachybacterium huguangmaarense BRM-3, Isolated from Betula schmidtii.</title>
        <authorList>
            <person name="Haam D."/>
        </authorList>
    </citation>
    <scope>NUCLEOTIDE SEQUENCE</scope>
    <source>
        <strain evidence="6">BRM-3</strain>
    </source>
</reference>
<comment type="similarity">
    <text evidence="5">Belongs to the glutamate--cysteine ligase type 2 family. YbdK subfamily.</text>
</comment>
<dbReference type="NCBIfam" id="NF010042">
    <property type="entry name" value="PRK13517.1-2"/>
    <property type="match status" value="1"/>
</dbReference>
<sequence>MATPAPIPVAPSRRSTLGVEWELLLVDRDSGHARQCAAAVLEAVHDAHAGHSGIVGELLQNTVELVTGVCTTVGEAGEDLQRSLDRVRRAAGPMRVDVTGAGAHPFSRWEEQQVTDADRYSTLIDRTQWWGRQMTIYGVHVHVGIEDPSTMLPIMNALLTEAASLLSLSASSPYWQGEATRYASNRSLLFQQLPTAGLPYQFDTWADYESYVTDMLTMGVIDQLNEIRWDIRPVPAFGTIEMRVADSMSTLREVLAVAALVQCLVEDFATRLEAGEVLPRLTPWQVAENKWRAARYGMEAILVVGEDNAEELVTDHVRGLLDRLAPVAERLGCDRELAGVEDILRRGASYQRQLAVAAREGATGRDIVRHLVAETEGDVLLGPDGRAGR</sequence>
<dbReference type="HAMAP" id="MF_01609">
    <property type="entry name" value="Glu_cys_ligase_2"/>
    <property type="match status" value="1"/>
</dbReference>
<evidence type="ECO:0000256" key="5">
    <source>
        <dbReference type="HAMAP-Rule" id="MF_01609"/>
    </source>
</evidence>
<keyword evidence="1 5" id="KW-0436">Ligase</keyword>
<gene>
    <name evidence="6" type="ORF">BRM3_00385</name>
</gene>
<proteinExistence type="inferred from homology"/>
<evidence type="ECO:0000256" key="3">
    <source>
        <dbReference type="ARBA" id="ARBA00022840"/>
    </source>
</evidence>
<dbReference type="GO" id="GO:0004357">
    <property type="term" value="F:glutamate-cysteine ligase activity"/>
    <property type="evidence" value="ECO:0007669"/>
    <property type="project" value="UniProtKB-EC"/>
</dbReference>
<dbReference type="InterPro" id="IPR006336">
    <property type="entry name" value="GCS2"/>
</dbReference>
<dbReference type="InterPro" id="IPR011793">
    <property type="entry name" value="YbdK"/>
</dbReference>
<evidence type="ECO:0000313" key="6">
    <source>
        <dbReference type="EMBL" id="UYG16933.1"/>
    </source>
</evidence>
<name>A0ABY6G2R0_9MICO</name>
<dbReference type="EMBL" id="CP107020">
    <property type="protein sequence ID" value="UYG16933.1"/>
    <property type="molecule type" value="Genomic_DNA"/>
</dbReference>
<comment type="catalytic activity">
    <reaction evidence="4 5">
        <text>L-cysteine + L-glutamate + ATP = gamma-L-glutamyl-L-cysteine + ADP + phosphate + H(+)</text>
        <dbReference type="Rhea" id="RHEA:13285"/>
        <dbReference type="ChEBI" id="CHEBI:15378"/>
        <dbReference type="ChEBI" id="CHEBI:29985"/>
        <dbReference type="ChEBI" id="CHEBI:30616"/>
        <dbReference type="ChEBI" id="CHEBI:35235"/>
        <dbReference type="ChEBI" id="CHEBI:43474"/>
        <dbReference type="ChEBI" id="CHEBI:58173"/>
        <dbReference type="ChEBI" id="CHEBI:456216"/>
        <dbReference type="EC" id="6.3.2.2"/>
    </reaction>
</comment>
<evidence type="ECO:0000256" key="4">
    <source>
        <dbReference type="ARBA" id="ARBA00048819"/>
    </source>
</evidence>
<evidence type="ECO:0000313" key="7">
    <source>
        <dbReference type="Proteomes" id="UP001164305"/>
    </source>
</evidence>
<keyword evidence="3 5" id="KW-0067">ATP-binding</keyword>
<dbReference type="PANTHER" id="PTHR36510:SF1">
    <property type="entry name" value="GLUTAMATE--CYSTEINE LIGASE 2-RELATED"/>
    <property type="match status" value="1"/>
</dbReference>
<evidence type="ECO:0000256" key="2">
    <source>
        <dbReference type="ARBA" id="ARBA00022741"/>
    </source>
</evidence>
<accession>A0ABY6G2R0</accession>
<evidence type="ECO:0000256" key="1">
    <source>
        <dbReference type="ARBA" id="ARBA00022598"/>
    </source>
</evidence>
<dbReference type="RefSeq" id="WP_263594145.1">
    <property type="nucleotide sequence ID" value="NZ_CP107020.1"/>
</dbReference>
<dbReference type="NCBIfam" id="NF010043">
    <property type="entry name" value="PRK13517.1-3"/>
    <property type="match status" value="1"/>
</dbReference>
<organism evidence="6 7">
    <name type="scientific">Brachybacterium huguangmaarense</name>
    <dbReference type="NCBI Taxonomy" id="1652028"/>
    <lineage>
        <taxon>Bacteria</taxon>
        <taxon>Bacillati</taxon>
        <taxon>Actinomycetota</taxon>
        <taxon>Actinomycetes</taxon>
        <taxon>Micrococcales</taxon>
        <taxon>Dermabacteraceae</taxon>
        <taxon>Brachybacterium</taxon>
    </lineage>
</organism>
<protein>
    <recommendedName>
        <fullName evidence="5">Putative glutamate--cysteine ligase 2</fullName>
        <ecNumber evidence="5">6.3.2.2</ecNumber>
    </recommendedName>
    <alternativeName>
        <fullName evidence="5">Gamma-glutamylcysteine synthetase 2</fullName>
        <shortName evidence="5">GCS 2</shortName>
        <shortName evidence="5">Gamma-GCS 2</shortName>
    </alternativeName>
</protein>
<keyword evidence="7" id="KW-1185">Reference proteome</keyword>
<dbReference type="NCBIfam" id="NF010044">
    <property type="entry name" value="PRK13517.1-4"/>
    <property type="match status" value="1"/>
</dbReference>
<dbReference type="PANTHER" id="PTHR36510">
    <property type="entry name" value="GLUTAMATE--CYSTEINE LIGASE 2-RELATED"/>
    <property type="match status" value="1"/>
</dbReference>
<dbReference type="SUPFAM" id="SSF55931">
    <property type="entry name" value="Glutamine synthetase/guanido kinase"/>
    <property type="match status" value="1"/>
</dbReference>
<dbReference type="Gene3D" id="3.30.590.20">
    <property type="match status" value="1"/>
</dbReference>
<comment type="function">
    <text evidence="5">ATP-dependent carboxylate-amine ligase which exhibits weak glutamate--cysteine ligase activity.</text>
</comment>
<dbReference type="EC" id="6.3.2.2" evidence="5"/>